<dbReference type="EMBL" id="NEGB01000003">
    <property type="protein sequence ID" value="OTG65911.1"/>
    <property type="molecule type" value="Genomic_DNA"/>
</dbReference>
<reference evidence="2 3" key="1">
    <citation type="submission" date="2017-04" db="EMBL/GenBank/DDBJ databases">
        <title>High diversity of culturable Acinetobacter species in natural soil and water ecosystems.</title>
        <authorList>
            <person name="Nemec A."/>
            <person name="Radolfova-Krizova L."/>
        </authorList>
    </citation>
    <scope>NUCLEOTIDE SEQUENCE [LARGE SCALE GENOMIC DNA]</scope>
    <source>
        <strain evidence="2 3">ANC 4999</strain>
    </source>
</reference>
<organism evidence="2 3">
    <name type="scientific">Acinetobacter silvestris</name>
    <dbReference type="NCBI Taxonomy" id="1977882"/>
    <lineage>
        <taxon>Bacteria</taxon>
        <taxon>Pseudomonadati</taxon>
        <taxon>Pseudomonadota</taxon>
        <taxon>Gammaproteobacteria</taxon>
        <taxon>Moraxellales</taxon>
        <taxon>Moraxellaceae</taxon>
        <taxon>Acinetobacter</taxon>
    </lineage>
</organism>
<proteinExistence type="predicted"/>
<dbReference type="AlphaFoldDB" id="A0A1Y3CFM5"/>
<keyword evidence="1" id="KW-0732">Signal</keyword>
<comment type="caution">
    <text evidence="2">The sequence shown here is derived from an EMBL/GenBank/DDBJ whole genome shotgun (WGS) entry which is preliminary data.</text>
</comment>
<gene>
    <name evidence="2" type="ORF">B9T28_06845</name>
</gene>
<accession>A0A1Y3CFM5</accession>
<evidence type="ECO:0000256" key="1">
    <source>
        <dbReference type="SAM" id="SignalP"/>
    </source>
</evidence>
<sequence>MKYLLLVLSLGLSSSVFSKSSEDIFLDMAVADNVGAIYVFDEGDDPNKQLGRPNQYTSKISWADKRIDPHDFSDKNEDEINDLDPTEYKGGTIEGFRNIADLNRRYNYIKNITLNVPMLNQYMYKKGLFIMRLDKNFTPSQAKEYEREFNKTVK</sequence>
<dbReference type="RefSeq" id="WP_086203254.1">
    <property type="nucleotide sequence ID" value="NZ_NEGB01000003.1"/>
</dbReference>
<keyword evidence="3" id="KW-1185">Reference proteome</keyword>
<evidence type="ECO:0000313" key="3">
    <source>
        <dbReference type="Proteomes" id="UP000242765"/>
    </source>
</evidence>
<feature type="signal peptide" evidence="1">
    <location>
        <begin position="1"/>
        <end position="18"/>
    </location>
</feature>
<name>A0A1Y3CFM5_9GAMM</name>
<dbReference type="OrthoDB" id="3629459at2"/>
<dbReference type="STRING" id="1977882.B9T28_06845"/>
<feature type="chain" id="PRO_5012192562" evidence="1">
    <location>
        <begin position="19"/>
        <end position="154"/>
    </location>
</feature>
<protein>
    <submittedName>
        <fullName evidence="2">Uncharacterized protein</fullName>
    </submittedName>
</protein>
<evidence type="ECO:0000313" key="2">
    <source>
        <dbReference type="EMBL" id="OTG65911.1"/>
    </source>
</evidence>
<dbReference type="Proteomes" id="UP000242765">
    <property type="component" value="Unassembled WGS sequence"/>
</dbReference>